<dbReference type="Proteomes" id="UP001066276">
    <property type="component" value="Chromosome 1_2"/>
</dbReference>
<feature type="signal peptide" evidence="2">
    <location>
        <begin position="1"/>
        <end position="24"/>
    </location>
</feature>
<feature type="chain" id="PRO_5043507648" description="Myb-like domain-containing protein" evidence="2">
    <location>
        <begin position="25"/>
        <end position="204"/>
    </location>
</feature>
<name>A0AAV7W7C2_PLEWA</name>
<proteinExistence type="predicted"/>
<evidence type="ECO:0000256" key="1">
    <source>
        <dbReference type="SAM" id="MobiDB-lite"/>
    </source>
</evidence>
<evidence type="ECO:0000256" key="2">
    <source>
        <dbReference type="SAM" id="SignalP"/>
    </source>
</evidence>
<sequence>MCAVTVSARRLLCNTALVIIGAFGFQEQWRCTPAVTVRAHQKNGIWCAIAKEVRTLGVFDKRSTHCRKRWEDLHHWARKTAEAQLGLASRRGRGARHTLTPLMFCILTVAYLELDGRLKASQQPQRASSGGEAEAPVMEGAASHMGLEAESTDGEGTSGTEGKGSTTTERRGQYQQRLLLRWKLPGGGGQLCAHPNYRYSRHPT</sequence>
<evidence type="ECO:0000313" key="3">
    <source>
        <dbReference type="EMBL" id="KAJ1208457.1"/>
    </source>
</evidence>
<feature type="compositionally biased region" description="Low complexity" evidence="1">
    <location>
        <begin position="163"/>
        <end position="172"/>
    </location>
</feature>
<reference evidence="3" key="1">
    <citation type="journal article" date="2022" name="bioRxiv">
        <title>Sequencing and chromosome-scale assembly of the giantPleurodeles waltlgenome.</title>
        <authorList>
            <person name="Brown T."/>
            <person name="Elewa A."/>
            <person name="Iarovenko S."/>
            <person name="Subramanian E."/>
            <person name="Araus A.J."/>
            <person name="Petzold A."/>
            <person name="Susuki M."/>
            <person name="Suzuki K.-i.T."/>
            <person name="Hayashi T."/>
            <person name="Toyoda A."/>
            <person name="Oliveira C."/>
            <person name="Osipova E."/>
            <person name="Leigh N.D."/>
            <person name="Simon A."/>
            <person name="Yun M.H."/>
        </authorList>
    </citation>
    <scope>NUCLEOTIDE SEQUENCE</scope>
    <source>
        <strain evidence="3">20211129_DDA</strain>
        <tissue evidence="3">Liver</tissue>
    </source>
</reference>
<gene>
    <name evidence="3" type="ORF">NDU88_003843</name>
</gene>
<keyword evidence="4" id="KW-1185">Reference proteome</keyword>
<evidence type="ECO:0008006" key="5">
    <source>
        <dbReference type="Google" id="ProtNLM"/>
    </source>
</evidence>
<dbReference type="EMBL" id="JANPWB010000002">
    <property type="protein sequence ID" value="KAJ1208457.1"/>
    <property type="molecule type" value="Genomic_DNA"/>
</dbReference>
<evidence type="ECO:0000313" key="4">
    <source>
        <dbReference type="Proteomes" id="UP001066276"/>
    </source>
</evidence>
<comment type="caution">
    <text evidence="3">The sequence shown here is derived from an EMBL/GenBank/DDBJ whole genome shotgun (WGS) entry which is preliminary data.</text>
</comment>
<accession>A0AAV7W7C2</accession>
<keyword evidence="2" id="KW-0732">Signal</keyword>
<organism evidence="3 4">
    <name type="scientific">Pleurodeles waltl</name>
    <name type="common">Iberian ribbed newt</name>
    <dbReference type="NCBI Taxonomy" id="8319"/>
    <lineage>
        <taxon>Eukaryota</taxon>
        <taxon>Metazoa</taxon>
        <taxon>Chordata</taxon>
        <taxon>Craniata</taxon>
        <taxon>Vertebrata</taxon>
        <taxon>Euteleostomi</taxon>
        <taxon>Amphibia</taxon>
        <taxon>Batrachia</taxon>
        <taxon>Caudata</taxon>
        <taxon>Salamandroidea</taxon>
        <taxon>Salamandridae</taxon>
        <taxon>Pleurodelinae</taxon>
        <taxon>Pleurodeles</taxon>
    </lineage>
</organism>
<feature type="region of interest" description="Disordered" evidence="1">
    <location>
        <begin position="147"/>
        <end position="172"/>
    </location>
</feature>
<protein>
    <recommendedName>
        <fullName evidence="5">Myb-like domain-containing protein</fullName>
    </recommendedName>
</protein>
<dbReference type="AlphaFoldDB" id="A0AAV7W7C2"/>